<dbReference type="InterPro" id="IPR021109">
    <property type="entry name" value="Peptidase_aspartic_dom_sf"/>
</dbReference>
<evidence type="ECO:0000256" key="6">
    <source>
        <dbReference type="ARBA" id="ARBA00022723"/>
    </source>
</evidence>
<dbReference type="PROSITE" id="PS50994">
    <property type="entry name" value="INTEGRASE"/>
    <property type="match status" value="1"/>
</dbReference>
<dbReference type="PROSITE" id="PS50013">
    <property type="entry name" value="CHROMO_2"/>
    <property type="match status" value="1"/>
</dbReference>
<keyword evidence="8" id="KW-0255">Endonuclease</keyword>
<reference evidence="21 22" key="1">
    <citation type="submission" date="2020-01" db="EMBL/GenBank/DDBJ databases">
        <authorList>
            <person name="Gupta K D."/>
        </authorList>
    </citation>
    <scope>NUCLEOTIDE SEQUENCE [LARGE SCALE GENOMIC DNA]</scope>
</reference>
<evidence type="ECO:0000259" key="18">
    <source>
        <dbReference type="PROSITE" id="PS50013"/>
    </source>
</evidence>
<dbReference type="Pfam" id="PF00078">
    <property type="entry name" value="RVT_1"/>
    <property type="match status" value="1"/>
</dbReference>
<dbReference type="Pfam" id="PF24626">
    <property type="entry name" value="SH3_Tf2-1"/>
    <property type="match status" value="1"/>
</dbReference>
<dbReference type="PANTHER" id="PTHR37984">
    <property type="entry name" value="PROTEIN CBG26694"/>
    <property type="match status" value="1"/>
</dbReference>
<keyword evidence="16" id="KW-0233">DNA recombination</keyword>
<evidence type="ECO:0000313" key="21">
    <source>
        <dbReference type="EMBL" id="CAA7268818.1"/>
    </source>
</evidence>
<dbReference type="InterPro" id="IPR036397">
    <property type="entry name" value="RNaseH_sf"/>
</dbReference>
<dbReference type="GO" id="GO:0006338">
    <property type="term" value="P:chromatin remodeling"/>
    <property type="evidence" value="ECO:0007669"/>
    <property type="project" value="UniProtKB-ARBA"/>
</dbReference>
<keyword evidence="14" id="KW-0239">DNA-directed DNA polymerase</keyword>
<dbReference type="GO" id="GO:0006310">
    <property type="term" value="P:DNA recombination"/>
    <property type="evidence" value="ECO:0007669"/>
    <property type="project" value="UniProtKB-KW"/>
</dbReference>
<keyword evidence="22" id="KW-1185">Reference proteome</keyword>
<dbReference type="GO" id="GO:0006508">
    <property type="term" value="P:proteolysis"/>
    <property type="evidence" value="ECO:0007669"/>
    <property type="project" value="UniProtKB-KW"/>
</dbReference>
<dbReference type="SUPFAM" id="SSF56672">
    <property type="entry name" value="DNA/RNA polymerases"/>
    <property type="match status" value="1"/>
</dbReference>
<sequence>MIDKYVVVNLHLGERDCPVCLYVAGIGRNSIILGFPWLKEFDPIISWSNQTLSWRPEQLTVNQVDLEEELSTTWHAFYVKRLLSSSIRDSNKVQLARLELEDEFSNIFLGADEEDFCDQTNDDLDEDTMEMRISQQSLGDSSIYPKLGEFSHDESAEGEVSPDGKVYKLSPEETQLTADFIKEHEAKGYIQPSKSPQASSFFFVAKADGKKRPCQDYRWLNNWTIKNAYPLPNTLVIMDKVRDARYFTKFDIRWGYNNIRIKKGHEWKAAFITPFGLYEPTVMFFGLCNLPATFQAMMDSIFAVELQEGWLVIYMDDILIFSDNLDSLDAYTIRVLDKLQKNDLFLKPEKCSFAQTSIEYLGHIISKGVFKMSKKKIQAVLDWPTPTTLKQVRSFVGFGNFYQHFIQKYSEVTRPLNDLMRKDVKFEWNSEAQQAFEELKRRFTEEPILLIPDSTKPFAIESDASKYASGAVLLQDDPDGRKHPVAFLSKSFSATERNYEIYDRELLAIIRALEEWRHYIQGSSHTTTIYSDHKNLTYWRQPQNLNRRQARWHLQLSEYDLKLVHIPGNKMIQSNTLSRRPDLCPNEDHDNENVTMLSDDLFVNVIDTELQKAIVESEDYDEDAADALTRLKSSTVPIAISDDWTVEYFDNKPLLFYQGKAYIPKSHDLRRDIVQRHHDSVLAGHPGELETFNKVRANYWWPGLRTFVRNYVKGCATCQEFKIDRHPSKPSLVAIEGSKELRPFAQLSMDFLTDLPPSNGFDTILSVVDHGLTKGVVLIPTTKKGLKSADVAQLLIDNVVKRFGIPTKIISDRDVRMAVNSYKELWRLLGTEIALSSAYHPITDGTTERYNQEIECFLAIFCLEHPDTWSNFLPIAEFVHNDRRHSDREHTPFELMFGISPPFIPQAFEATKFGDVEERLRALATMRKEAVEAHILAKDRISSRIKSKFTPFKKGDQVFLSTKYLKMLWTSRKLSPKKAGPFKITEVLGPVTYRLKLPPQWKIHNAFHASLLSCFEETEEHGPAHPHPPPDIMEEEEEYEPEAILKHRGKKPIEYYVKWKGYPHGENTWETASQFTHSRKLLRDYQQKHKLL</sequence>
<keyword evidence="6" id="KW-0479">Metal-binding</keyword>
<dbReference type="Pfam" id="PF17921">
    <property type="entry name" value="Integrase_H2C2"/>
    <property type="match status" value="1"/>
</dbReference>
<dbReference type="GO" id="GO:0015074">
    <property type="term" value="P:DNA integration"/>
    <property type="evidence" value="ECO:0007669"/>
    <property type="project" value="UniProtKB-KW"/>
</dbReference>
<dbReference type="GO" id="GO:0005634">
    <property type="term" value="C:nucleus"/>
    <property type="evidence" value="ECO:0007669"/>
    <property type="project" value="UniProtKB-ARBA"/>
</dbReference>
<dbReference type="Gene3D" id="2.40.50.40">
    <property type="match status" value="1"/>
</dbReference>
<dbReference type="GO" id="GO:0003677">
    <property type="term" value="F:DNA binding"/>
    <property type="evidence" value="ECO:0007669"/>
    <property type="project" value="UniProtKB-KW"/>
</dbReference>
<evidence type="ECO:0000256" key="14">
    <source>
        <dbReference type="ARBA" id="ARBA00022932"/>
    </source>
</evidence>
<keyword evidence="4" id="KW-0548">Nucleotidyltransferase</keyword>
<feature type="domain" description="Reverse transcriptase" evidence="19">
    <location>
        <begin position="185"/>
        <end position="365"/>
    </location>
</feature>
<dbReference type="CDD" id="cd01647">
    <property type="entry name" value="RT_LTR"/>
    <property type="match status" value="1"/>
</dbReference>
<gene>
    <name evidence="21" type="ORF">AAE3_LOCUS11020</name>
</gene>
<dbReference type="SMART" id="SM00298">
    <property type="entry name" value="CHROMO"/>
    <property type="match status" value="1"/>
</dbReference>
<evidence type="ECO:0000256" key="5">
    <source>
        <dbReference type="ARBA" id="ARBA00022722"/>
    </source>
</evidence>
<keyword evidence="2" id="KW-0645">Protease</keyword>
<dbReference type="GO" id="GO:0003723">
    <property type="term" value="F:RNA binding"/>
    <property type="evidence" value="ECO:0007669"/>
    <property type="project" value="UniProtKB-KW"/>
</dbReference>
<evidence type="ECO:0000259" key="19">
    <source>
        <dbReference type="PROSITE" id="PS50878"/>
    </source>
</evidence>
<evidence type="ECO:0000256" key="12">
    <source>
        <dbReference type="ARBA" id="ARBA00022908"/>
    </source>
</evidence>
<dbReference type="InterPro" id="IPR050951">
    <property type="entry name" value="Retrovirus_Pol_polyprotein"/>
</dbReference>
<dbReference type="Pfam" id="PF00385">
    <property type="entry name" value="Chromo"/>
    <property type="match status" value="1"/>
</dbReference>
<dbReference type="Pfam" id="PF17917">
    <property type="entry name" value="RT_RNaseH"/>
    <property type="match status" value="1"/>
</dbReference>
<dbReference type="Gene3D" id="3.10.10.10">
    <property type="entry name" value="HIV Type 1 Reverse Transcriptase, subunit A, domain 1"/>
    <property type="match status" value="1"/>
</dbReference>
<accession>A0A8S0WAN3</accession>
<dbReference type="SUPFAM" id="SSF54160">
    <property type="entry name" value="Chromo domain-like"/>
    <property type="match status" value="1"/>
</dbReference>
<keyword evidence="10" id="KW-0460">Magnesium</keyword>
<dbReference type="EMBL" id="CACVBS010000070">
    <property type="protein sequence ID" value="CAA7268818.1"/>
    <property type="molecule type" value="Genomic_DNA"/>
</dbReference>
<dbReference type="GO" id="GO:0003964">
    <property type="term" value="F:RNA-directed DNA polymerase activity"/>
    <property type="evidence" value="ECO:0007669"/>
    <property type="project" value="UniProtKB-KW"/>
</dbReference>
<evidence type="ECO:0000256" key="16">
    <source>
        <dbReference type="ARBA" id="ARBA00023172"/>
    </source>
</evidence>
<dbReference type="PANTHER" id="PTHR37984:SF5">
    <property type="entry name" value="PROTEIN NYNRIN-LIKE"/>
    <property type="match status" value="1"/>
</dbReference>
<dbReference type="InterPro" id="IPR012337">
    <property type="entry name" value="RNaseH-like_sf"/>
</dbReference>
<keyword evidence="12" id="KW-0229">DNA integration</keyword>
<evidence type="ECO:0000256" key="2">
    <source>
        <dbReference type="ARBA" id="ARBA00022670"/>
    </source>
</evidence>
<dbReference type="Gene3D" id="3.30.70.270">
    <property type="match status" value="2"/>
</dbReference>
<dbReference type="GO" id="GO:0003887">
    <property type="term" value="F:DNA-directed DNA polymerase activity"/>
    <property type="evidence" value="ECO:0007669"/>
    <property type="project" value="UniProtKB-KW"/>
</dbReference>
<dbReference type="CDD" id="cd09274">
    <property type="entry name" value="RNase_HI_RT_Ty3"/>
    <property type="match status" value="1"/>
</dbReference>
<keyword evidence="3" id="KW-0808">Transferase</keyword>
<keyword evidence="5" id="KW-0540">Nuclease</keyword>
<dbReference type="InterPro" id="IPR043502">
    <property type="entry name" value="DNA/RNA_pol_sf"/>
</dbReference>
<name>A0A8S0WAN3_CYCAE</name>
<dbReference type="InterPro" id="IPR001584">
    <property type="entry name" value="Integrase_cat-core"/>
</dbReference>
<dbReference type="InterPro" id="IPR043128">
    <property type="entry name" value="Rev_trsase/Diguanyl_cyclase"/>
</dbReference>
<dbReference type="FunFam" id="3.10.20.370:FF:000001">
    <property type="entry name" value="Retrovirus-related Pol polyprotein from transposon 17.6-like protein"/>
    <property type="match status" value="1"/>
</dbReference>
<dbReference type="EC" id="2.7.7.49" evidence="1"/>
<dbReference type="FunFam" id="3.30.70.270:FF:000020">
    <property type="entry name" value="Transposon Tf2-6 polyprotein-like Protein"/>
    <property type="match status" value="1"/>
</dbReference>
<dbReference type="InterPro" id="IPR041588">
    <property type="entry name" value="Integrase_H2C2"/>
</dbReference>
<evidence type="ECO:0000256" key="10">
    <source>
        <dbReference type="ARBA" id="ARBA00022842"/>
    </source>
</evidence>
<feature type="domain" description="Chromo" evidence="18">
    <location>
        <begin position="1039"/>
        <end position="1092"/>
    </location>
</feature>
<dbReference type="Gene3D" id="3.10.20.370">
    <property type="match status" value="1"/>
</dbReference>
<dbReference type="InterPro" id="IPR041373">
    <property type="entry name" value="RT_RNaseH"/>
</dbReference>
<dbReference type="Proteomes" id="UP000467700">
    <property type="component" value="Unassembled WGS sequence"/>
</dbReference>
<evidence type="ECO:0000259" key="20">
    <source>
        <dbReference type="PROSITE" id="PS50994"/>
    </source>
</evidence>
<dbReference type="OrthoDB" id="3341476at2759"/>
<evidence type="ECO:0000256" key="8">
    <source>
        <dbReference type="ARBA" id="ARBA00022759"/>
    </source>
</evidence>
<evidence type="ECO:0000256" key="1">
    <source>
        <dbReference type="ARBA" id="ARBA00012493"/>
    </source>
</evidence>
<dbReference type="InterPro" id="IPR016197">
    <property type="entry name" value="Chromo-like_dom_sf"/>
</dbReference>
<evidence type="ECO:0000256" key="17">
    <source>
        <dbReference type="SAM" id="MobiDB-lite"/>
    </source>
</evidence>
<dbReference type="CDD" id="cd00024">
    <property type="entry name" value="CD_CSD"/>
    <property type="match status" value="1"/>
</dbReference>
<dbReference type="Gene3D" id="2.40.70.10">
    <property type="entry name" value="Acid Proteases"/>
    <property type="match status" value="1"/>
</dbReference>
<dbReference type="InterPro" id="IPR000477">
    <property type="entry name" value="RT_dom"/>
</dbReference>
<dbReference type="GO" id="GO:0004190">
    <property type="term" value="F:aspartic-type endopeptidase activity"/>
    <property type="evidence" value="ECO:0007669"/>
    <property type="project" value="UniProtKB-KW"/>
</dbReference>
<dbReference type="PROSITE" id="PS50878">
    <property type="entry name" value="RT_POL"/>
    <property type="match status" value="1"/>
</dbReference>
<comment type="caution">
    <text evidence="21">The sequence shown here is derived from an EMBL/GenBank/DDBJ whole genome shotgun (WGS) entry which is preliminary data.</text>
</comment>
<protein>
    <recommendedName>
        <fullName evidence="1">RNA-directed DNA polymerase</fullName>
        <ecNumber evidence="1">2.7.7.49</ecNumber>
    </recommendedName>
</protein>
<dbReference type="InterPro" id="IPR000953">
    <property type="entry name" value="Chromo/chromo_shadow_dom"/>
</dbReference>
<dbReference type="GO" id="GO:0046872">
    <property type="term" value="F:metal ion binding"/>
    <property type="evidence" value="ECO:0007669"/>
    <property type="project" value="UniProtKB-KW"/>
</dbReference>
<evidence type="ECO:0000256" key="13">
    <source>
        <dbReference type="ARBA" id="ARBA00022918"/>
    </source>
</evidence>
<evidence type="ECO:0000313" key="22">
    <source>
        <dbReference type="Proteomes" id="UP000467700"/>
    </source>
</evidence>
<keyword evidence="7" id="KW-0064">Aspartyl protease</keyword>
<dbReference type="AlphaFoldDB" id="A0A8S0WAN3"/>
<evidence type="ECO:0000256" key="4">
    <source>
        <dbReference type="ARBA" id="ARBA00022695"/>
    </source>
</evidence>
<keyword evidence="9" id="KW-0378">Hydrolase</keyword>
<feature type="domain" description="Integrase catalytic" evidence="20">
    <location>
        <begin position="739"/>
        <end position="900"/>
    </location>
</feature>
<dbReference type="InterPro" id="IPR056924">
    <property type="entry name" value="SH3_Tf2-1"/>
</dbReference>
<dbReference type="Gene3D" id="1.10.340.70">
    <property type="match status" value="1"/>
</dbReference>
<feature type="region of interest" description="Disordered" evidence="17">
    <location>
        <begin position="1018"/>
        <end position="1037"/>
    </location>
</feature>
<proteinExistence type="predicted"/>
<evidence type="ECO:0000256" key="9">
    <source>
        <dbReference type="ARBA" id="ARBA00022801"/>
    </source>
</evidence>
<keyword evidence="15" id="KW-0238">DNA-binding</keyword>
<keyword evidence="13" id="KW-0695">RNA-directed DNA polymerase</keyword>
<dbReference type="SUPFAM" id="SSF53098">
    <property type="entry name" value="Ribonuclease H-like"/>
    <property type="match status" value="1"/>
</dbReference>
<evidence type="ECO:0000256" key="3">
    <source>
        <dbReference type="ARBA" id="ARBA00022679"/>
    </source>
</evidence>
<dbReference type="InterPro" id="IPR023780">
    <property type="entry name" value="Chromo_domain"/>
</dbReference>
<evidence type="ECO:0000256" key="15">
    <source>
        <dbReference type="ARBA" id="ARBA00023125"/>
    </source>
</evidence>
<organism evidence="21 22">
    <name type="scientific">Cyclocybe aegerita</name>
    <name type="common">Black poplar mushroom</name>
    <name type="synonym">Agrocybe aegerita</name>
    <dbReference type="NCBI Taxonomy" id="1973307"/>
    <lineage>
        <taxon>Eukaryota</taxon>
        <taxon>Fungi</taxon>
        <taxon>Dikarya</taxon>
        <taxon>Basidiomycota</taxon>
        <taxon>Agaricomycotina</taxon>
        <taxon>Agaricomycetes</taxon>
        <taxon>Agaricomycetidae</taxon>
        <taxon>Agaricales</taxon>
        <taxon>Agaricineae</taxon>
        <taxon>Bolbitiaceae</taxon>
        <taxon>Cyclocybe</taxon>
    </lineage>
</organism>
<dbReference type="GO" id="GO:0004519">
    <property type="term" value="F:endonuclease activity"/>
    <property type="evidence" value="ECO:0007669"/>
    <property type="project" value="UniProtKB-KW"/>
</dbReference>
<evidence type="ECO:0000256" key="11">
    <source>
        <dbReference type="ARBA" id="ARBA00022884"/>
    </source>
</evidence>
<keyword evidence="11" id="KW-0694">RNA-binding</keyword>
<evidence type="ECO:0000256" key="7">
    <source>
        <dbReference type="ARBA" id="ARBA00022750"/>
    </source>
</evidence>
<dbReference type="Gene3D" id="3.30.420.10">
    <property type="entry name" value="Ribonuclease H-like superfamily/Ribonuclease H"/>
    <property type="match status" value="1"/>
</dbReference>